<evidence type="ECO:0000256" key="2">
    <source>
        <dbReference type="SAM" id="Phobius"/>
    </source>
</evidence>
<comment type="caution">
    <text evidence="3">The sequence shown here is derived from an EMBL/GenBank/DDBJ whole genome shotgun (WGS) entry which is preliminary data.</text>
</comment>
<sequence>MSNQSGQQRAWSAAGIAALAVAVVVAISVLIGGGGDRDSDRTSDNASGPSTASALADGQRWMSFRDVEVGVPEAWPLDDSSSRPDCVHGAEDGRSWGVPDHHYVEVSTGFGGVAAVGCMPTEQPADMPSAFGVLPFGLWQSHVTLSDPNTDNPDGTWTYRDWTLTRATAGDVQISVLESPADAGLASGVTASLRVVTTNVDGCPVEADVERAGFQRPEAPGVPTANFDGVVAVCQYDRSGATPSGLVGSRQITGVAARRLVDAIGAAPDGGGPDRPQNCTHDEFGDTGILLRFLPSDSVTRDGSFPEAYVYYDWCFGNGIIDSSDERALTVADCRPLFGGTVRLWTTQSNVWPLCAESDR</sequence>
<keyword evidence="2" id="KW-1133">Transmembrane helix</keyword>
<name>A0ABP7I2S9_9ACTN</name>
<evidence type="ECO:0000313" key="3">
    <source>
        <dbReference type="EMBL" id="GAA3808480.1"/>
    </source>
</evidence>
<reference evidence="4" key="1">
    <citation type="journal article" date="2019" name="Int. J. Syst. Evol. Microbiol.">
        <title>The Global Catalogue of Microorganisms (GCM) 10K type strain sequencing project: providing services to taxonomists for standard genome sequencing and annotation.</title>
        <authorList>
            <consortium name="The Broad Institute Genomics Platform"/>
            <consortium name="The Broad Institute Genome Sequencing Center for Infectious Disease"/>
            <person name="Wu L."/>
            <person name="Ma J."/>
        </authorList>
    </citation>
    <scope>NUCLEOTIDE SEQUENCE [LARGE SCALE GENOMIC DNA]</scope>
    <source>
        <strain evidence="4">JCM 16953</strain>
    </source>
</reference>
<organism evidence="3 4">
    <name type="scientific">Nocardioides panacisoli</name>
    <dbReference type="NCBI Taxonomy" id="627624"/>
    <lineage>
        <taxon>Bacteria</taxon>
        <taxon>Bacillati</taxon>
        <taxon>Actinomycetota</taxon>
        <taxon>Actinomycetes</taxon>
        <taxon>Propionibacteriales</taxon>
        <taxon>Nocardioidaceae</taxon>
        <taxon>Nocardioides</taxon>
    </lineage>
</organism>
<accession>A0ABP7I2S9</accession>
<keyword evidence="2" id="KW-0472">Membrane</keyword>
<feature type="region of interest" description="Disordered" evidence="1">
    <location>
        <begin position="34"/>
        <end position="57"/>
    </location>
</feature>
<dbReference type="Proteomes" id="UP001501821">
    <property type="component" value="Unassembled WGS sequence"/>
</dbReference>
<feature type="transmembrane region" description="Helical" evidence="2">
    <location>
        <begin position="12"/>
        <end position="33"/>
    </location>
</feature>
<evidence type="ECO:0000313" key="4">
    <source>
        <dbReference type="Proteomes" id="UP001501821"/>
    </source>
</evidence>
<evidence type="ECO:0000256" key="1">
    <source>
        <dbReference type="SAM" id="MobiDB-lite"/>
    </source>
</evidence>
<proteinExistence type="predicted"/>
<gene>
    <name evidence="3" type="ORF">GCM10022242_09210</name>
</gene>
<keyword evidence="2" id="KW-0812">Transmembrane</keyword>
<dbReference type="EMBL" id="BAABAH010000002">
    <property type="protein sequence ID" value="GAA3808480.1"/>
    <property type="molecule type" value="Genomic_DNA"/>
</dbReference>
<keyword evidence="4" id="KW-1185">Reference proteome</keyword>
<protein>
    <submittedName>
        <fullName evidence="3">Uncharacterized protein</fullName>
    </submittedName>
</protein>
<dbReference type="RefSeq" id="WP_344772764.1">
    <property type="nucleotide sequence ID" value="NZ_BAABAH010000002.1"/>
</dbReference>